<dbReference type="AlphaFoldDB" id="A0AAD1XID5"/>
<evidence type="ECO:0000256" key="1">
    <source>
        <dbReference type="SAM" id="MobiDB-lite"/>
    </source>
</evidence>
<dbReference type="Proteomes" id="UP001295684">
    <property type="component" value="Unassembled WGS sequence"/>
</dbReference>
<reference evidence="2" key="1">
    <citation type="submission" date="2023-07" db="EMBL/GenBank/DDBJ databases">
        <authorList>
            <consortium name="AG Swart"/>
            <person name="Singh M."/>
            <person name="Singh A."/>
            <person name="Seah K."/>
            <person name="Emmerich C."/>
        </authorList>
    </citation>
    <scope>NUCLEOTIDE SEQUENCE</scope>
    <source>
        <strain evidence="2">DP1</strain>
    </source>
</reference>
<keyword evidence="3" id="KW-1185">Reference proteome</keyword>
<dbReference type="EMBL" id="CAMPGE010014598">
    <property type="protein sequence ID" value="CAI2373261.1"/>
    <property type="molecule type" value="Genomic_DNA"/>
</dbReference>
<feature type="compositionally biased region" description="Basic and acidic residues" evidence="1">
    <location>
        <begin position="18"/>
        <end position="27"/>
    </location>
</feature>
<feature type="region of interest" description="Disordered" evidence="1">
    <location>
        <begin position="1"/>
        <end position="29"/>
    </location>
</feature>
<gene>
    <name evidence="2" type="ORF">ECRASSUSDP1_LOCUS14602</name>
</gene>
<dbReference type="SUPFAM" id="SSF82185">
    <property type="entry name" value="Histone H3 K4-specific methyltransferase SET7/9 N-terminal domain"/>
    <property type="match status" value="1"/>
</dbReference>
<accession>A0AAD1XID5</accession>
<organism evidence="2 3">
    <name type="scientific">Euplotes crassus</name>
    <dbReference type="NCBI Taxonomy" id="5936"/>
    <lineage>
        <taxon>Eukaryota</taxon>
        <taxon>Sar</taxon>
        <taxon>Alveolata</taxon>
        <taxon>Ciliophora</taxon>
        <taxon>Intramacronucleata</taxon>
        <taxon>Spirotrichea</taxon>
        <taxon>Hypotrichia</taxon>
        <taxon>Euplotida</taxon>
        <taxon>Euplotidae</taxon>
        <taxon>Moneuplotes</taxon>
    </lineage>
</organism>
<evidence type="ECO:0000313" key="2">
    <source>
        <dbReference type="EMBL" id="CAI2373261.1"/>
    </source>
</evidence>
<protein>
    <submittedName>
        <fullName evidence="2">Uncharacterized protein</fullName>
    </submittedName>
</protein>
<sequence>MKDASVEAEVEMGSKNTTRTERKDHTAVKKLRRKPKLIFDSLITEDTLNSAKKVRFDSEEDSSDSDAIPSLLTGNLLSKSSKRVIKKGKETLAKQENFNFNLDYLHSNVREILNPYNPFSLKTLNRKELNKFDSSKKSQREVKSLSVLADGSKYIGEFLPKTTIKDGIGCLINSDGSIFEGSFRNDLPYKGRYILISGKILEGRVKNFP</sequence>
<feature type="compositionally biased region" description="Acidic residues" evidence="1">
    <location>
        <begin position="1"/>
        <end position="10"/>
    </location>
</feature>
<name>A0AAD1XID5_EUPCR</name>
<comment type="caution">
    <text evidence="2">The sequence shown here is derived from an EMBL/GenBank/DDBJ whole genome shotgun (WGS) entry which is preliminary data.</text>
</comment>
<proteinExistence type="predicted"/>
<evidence type="ECO:0000313" key="3">
    <source>
        <dbReference type="Proteomes" id="UP001295684"/>
    </source>
</evidence>